<sequence length="95" mass="10616">MADAILMANSSVLTQLFLPSMHVRSASIPTQPLAQTLRQQKLSRQSLAFLNHTIKRQRINYRLKAVIEGAFLIGWLCAALVYGNALIQQSSKYSI</sequence>
<evidence type="ECO:0000256" key="1">
    <source>
        <dbReference type="SAM" id="Phobius"/>
    </source>
</evidence>
<accession>A0AAW9FJN4</accession>
<gene>
    <name evidence="2" type="ORF">RMR22_26050</name>
</gene>
<keyword evidence="1" id="KW-1133">Transmembrane helix</keyword>
<name>A0AAW9FJN4_9HYPH</name>
<keyword evidence="1" id="KW-0472">Membrane</keyword>
<dbReference type="RefSeq" id="WP_320203776.1">
    <property type="nucleotide sequence ID" value="NZ_CP192783.1"/>
</dbReference>
<dbReference type="EMBL" id="JAVRAF010000026">
    <property type="protein sequence ID" value="MDX8305700.1"/>
    <property type="molecule type" value="Genomic_DNA"/>
</dbReference>
<evidence type="ECO:0000313" key="2">
    <source>
        <dbReference type="EMBL" id="MDX8305700.1"/>
    </source>
</evidence>
<dbReference type="AlphaFoldDB" id="A0AAW9FJN4"/>
<organism evidence="2">
    <name type="scientific">Agrobacterium rosae</name>
    <dbReference type="NCBI Taxonomy" id="1972867"/>
    <lineage>
        <taxon>Bacteria</taxon>
        <taxon>Pseudomonadati</taxon>
        <taxon>Pseudomonadota</taxon>
        <taxon>Alphaproteobacteria</taxon>
        <taxon>Hyphomicrobiales</taxon>
        <taxon>Rhizobiaceae</taxon>
        <taxon>Rhizobium/Agrobacterium group</taxon>
        <taxon>Agrobacterium</taxon>
    </lineage>
</organism>
<feature type="transmembrane region" description="Helical" evidence="1">
    <location>
        <begin position="65"/>
        <end position="87"/>
    </location>
</feature>
<reference evidence="2" key="1">
    <citation type="journal article" date="2023" name="Phytobiomes J">
        <title>Deciphering the key players within the bacterial microbiota associated with aerial crown gall tumors on rhododendron: Insights into the gallobiome.</title>
        <authorList>
            <person name="Kuzmanovic N."/>
            <person name="Nesme J."/>
            <person name="Wolf J."/>
            <person name="Neumann-Schaal M."/>
            <person name="Petersen J."/>
            <person name="Fernandez-Gnecco G."/>
            <person name="Sproeer C."/>
            <person name="Bunk B."/>
            <person name="Overmann J."/>
            <person name="Sorensen S.J."/>
            <person name="Idczak E."/>
            <person name="Smalla K."/>
        </authorList>
    </citation>
    <scope>NUCLEOTIDE SEQUENCE</scope>
    <source>
        <strain evidence="2">Rho-11.1</strain>
    </source>
</reference>
<proteinExistence type="predicted"/>
<protein>
    <submittedName>
        <fullName evidence="2">Uncharacterized protein</fullName>
    </submittedName>
</protein>
<keyword evidence="1" id="KW-0812">Transmembrane</keyword>
<comment type="caution">
    <text evidence="2">The sequence shown here is derived from an EMBL/GenBank/DDBJ whole genome shotgun (WGS) entry which is preliminary data.</text>
</comment>